<dbReference type="Proteomes" id="UP000192569">
    <property type="component" value="Chromosome I"/>
</dbReference>
<dbReference type="Pfam" id="PF11666">
    <property type="entry name" value="DUF2933"/>
    <property type="match status" value="1"/>
</dbReference>
<organism evidence="2 3">
    <name type="scientific">Thermanaeromonas toyohensis ToBE</name>
    <dbReference type="NCBI Taxonomy" id="698762"/>
    <lineage>
        <taxon>Bacteria</taxon>
        <taxon>Bacillati</taxon>
        <taxon>Bacillota</taxon>
        <taxon>Clostridia</taxon>
        <taxon>Neomoorellales</taxon>
        <taxon>Neomoorellaceae</taxon>
        <taxon>Thermanaeromonas</taxon>
    </lineage>
</organism>
<proteinExistence type="predicted"/>
<gene>
    <name evidence="2" type="ORF">SAMN00808754_3138</name>
</gene>
<dbReference type="InterPro" id="IPR021682">
    <property type="entry name" value="DUF2933"/>
</dbReference>
<reference evidence="2 3" key="1">
    <citation type="submission" date="2017-04" db="EMBL/GenBank/DDBJ databases">
        <authorList>
            <person name="Afonso C.L."/>
            <person name="Miller P.J."/>
            <person name="Scott M.A."/>
            <person name="Spackman E."/>
            <person name="Goraichik I."/>
            <person name="Dimitrov K.M."/>
            <person name="Suarez D.L."/>
            <person name="Swayne D.E."/>
        </authorList>
    </citation>
    <scope>NUCLEOTIDE SEQUENCE [LARGE SCALE GENOMIC DNA]</scope>
    <source>
        <strain evidence="2 3">ToBE</strain>
    </source>
</reference>
<dbReference type="RefSeq" id="WP_084666788.1">
    <property type="nucleotide sequence ID" value="NZ_LT838272.1"/>
</dbReference>
<keyword evidence="3" id="KW-1185">Reference proteome</keyword>
<accession>A0A1W1W2P3</accession>
<keyword evidence="1" id="KW-0812">Transmembrane</keyword>
<keyword evidence="1" id="KW-1133">Transmembrane helix</keyword>
<protein>
    <recommendedName>
        <fullName evidence="4">DUF2933 domain-containing protein</fullName>
    </recommendedName>
</protein>
<dbReference type="STRING" id="698762.SAMN00808754_3138"/>
<evidence type="ECO:0000256" key="1">
    <source>
        <dbReference type="SAM" id="Phobius"/>
    </source>
</evidence>
<dbReference type="EMBL" id="LT838272">
    <property type="protein sequence ID" value="SMB99889.1"/>
    <property type="molecule type" value="Genomic_DNA"/>
</dbReference>
<feature type="transmembrane region" description="Helical" evidence="1">
    <location>
        <begin position="9"/>
        <end position="29"/>
    </location>
</feature>
<evidence type="ECO:0000313" key="2">
    <source>
        <dbReference type="EMBL" id="SMB99889.1"/>
    </source>
</evidence>
<dbReference type="AlphaFoldDB" id="A0A1W1W2P3"/>
<sequence>MHHRKNHHLLMLLGCGLMLIAVFLLLSGLGSAVNREASGALGLSGAWAGLLFLLCPLMHLLMLQGHKQEEYPRKDKPPDN</sequence>
<keyword evidence="1" id="KW-0472">Membrane</keyword>
<evidence type="ECO:0008006" key="4">
    <source>
        <dbReference type="Google" id="ProtNLM"/>
    </source>
</evidence>
<evidence type="ECO:0000313" key="3">
    <source>
        <dbReference type="Proteomes" id="UP000192569"/>
    </source>
</evidence>
<feature type="transmembrane region" description="Helical" evidence="1">
    <location>
        <begin position="41"/>
        <end position="63"/>
    </location>
</feature>
<name>A0A1W1W2P3_9FIRM</name>